<evidence type="ECO:0000313" key="2">
    <source>
        <dbReference type="Proteomes" id="UP001162891"/>
    </source>
</evidence>
<accession>A0ABM7X3D5</accession>
<proteinExistence type="predicted"/>
<protein>
    <recommendedName>
        <fullName evidence="3">Lipoprotein</fullName>
    </recommendedName>
</protein>
<sequence length="152" mass="16399">MTEVRLEGVVYPTVDCQGCDTAPRRYSGRAVVSLPDSTGPAIVAWLPQPARFDPPCALPKRAWTVDGERITIRIPDAGGGTQEVSLDRELDWGSGAPIAIRAAYLTAFPDLALRLLVVETNGNSACERGLFLFQLHDGAVRRLGGTDFDCDV</sequence>
<organism evidence="1 2">
    <name type="scientific">Anaeromyxobacter oryzae</name>
    <dbReference type="NCBI Taxonomy" id="2918170"/>
    <lineage>
        <taxon>Bacteria</taxon>
        <taxon>Pseudomonadati</taxon>
        <taxon>Myxococcota</taxon>
        <taxon>Myxococcia</taxon>
        <taxon>Myxococcales</taxon>
        <taxon>Cystobacterineae</taxon>
        <taxon>Anaeromyxobacteraceae</taxon>
        <taxon>Anaeromyxobacter</taxon>
    </lineage>
</organism>
<dbReference type="Proteomes" id="UP001162891">
    <property type="component" value="Chromosome"/>
</dbReference>
<dbReference type="RefSeq" id="WP_248355755.1">
    <property type="nucleotide sequence ID" value="NZ_AP025591.1"/>
</dbReference>
<evidence type="ECO:0000313" key="1">
    <source>
        <dbReference type="EMBL" id="BDG06309.1"/>
    </source>
</evidence>
<name>A0ABM7X3D5_9BACT</name>
<dbReference type="EMBL" id="AP025591">
    <property type="protein sequence ID" value="BDG06309.1"/>
    <property type="molecule type" value="Genomic_DNA"/>
</dbReference>
<evidence type="ECO:0008006" key="3">
    <source>
        <dbReference type="Google" id="ProtNLM"/>
    </source>
</evidence>
<reference evidence="2" key="1">
    <citation type="journal article" date="2022" name="Int. J. Syst. Evol. Microbiol.">
        <title>Anaeromyxobacter oryzae sp. nov., Anaeromyxobacter diazotrophicus sp. nov. and Anaeromyxobacter paludicola sp. nov., isolated from paddy soils.</title>
        <authorList>
            <person name="Itoh H."/>
            <person name="Xu Z."/>
            <person name="Mise K."/>
            <person name="Masuda Y."/>
            <person name="Ushijima N."/>
            <person name="Hayakawa C."/>
            <person name="Shiratori Y."/>
            <person name="Senoo K."/>
        </authorList>
    </citation>
    <scope>NUCLEOTIDE SEQUENCE [LARGE SCALE GENOMIC DNA]</scope>
    <source>
        <strain evidence="2">Red232</strain>
    </source>
</reference>
<gene>
    <name evidence="1" type="ORF">AMOR_53050</name>
</gene>
<keyword evidence="2" id="KW-1185">Reference proteome</keyword>